<proteinExistence type="predicted"/>
<sequence length="134" mass="14939">MPVMQQQCVQACMPACQPQCVQQIQVQVQQCAPQCMPSCQPQCNAVFAAPPPPPPMQLTVQCGDPCQCQPGYVQCAPQTCCLRYKNMATRFSKKARKMKAPVHDATLDDEPVNFEELRAEVEKARIEERNGRAD</sequence>
<dbReference type="Proteomes" id="UP000095287">
    <property type="component" value="Unplaced"/>
</dbReference>
<organism evidence="1 2">
    <name type="scientific">Steinernema glaseri</name>
    <dbReference type="NCBI Taxonomy" id="37863"/>
    <lineage>
        <taxon>Eukaryota</taxon>
        <taxon>Metazoa</taxon>
        <taxon>Ecdysozoa</taxon>
        <taxon>Nematoda</taxon>
        <taxon>Chromadorea</taxon>
        <taxon>Rhabditida</taxon>
        <taxon>Tylenchina</taxon>
        <taxon>Panagrolaimomorpha</taxon>
        <taxon>Strongyloidoidea</taxon>
        <taxon>Steinernematidae</taxon>
        <taxon>Steinernema</taxon>
    </lineage>
</organism>
<dbReference type="WBParaSite" id="L893_g9001.t1">
    <property type="protein sequence ID" value="L893_g9001.t1"/>
    <property type="gene ID" value="L893_g9001"/>
</dbReference>
<protein>
    <submittedName>
        <fullName evidence="2">Cysteine rich repeat-containing domain protein</fullName>
    </submittedName>
</protein>
<accession>A0A1I8ASG1</accession>
<evidence type="ECO:0000313" key="1">
    <source>
        <dbReference type="Proteomes" id="UP000095287"/>
    </source>
</evidence>
<evidence type="ECO:0000313" key="2">
    <source>
        <dbReference type="WBParaSite" id="L893_g9001.t1"/>
    </source>
</evidence>
<dbReference type="AlphaFoldDB" id="A0A1I8ASG1"/>
<name>A0A1I8ASG1_9BILA</name>
<keyword evidence="1" id="KW-1185">Reference proteome</keyword>
<reference evidence="2" key="1">
    <citation type="submission" date="2016-11" db="UniProtKB">
        <authorList>
            <consortium name="WormBaseParasite"/>
        </authorList>
    </citation>
    <scope>IDENTIFICATION</scope>
</reference>